<dbReference type="InterPro" id="IPR003495">
    <property type="entry name" value="CobW/HypB/UreG_nucleotide-bd"/>
</dbReference>
<dbReference type="InterPro" id="IPR052955">
    <property type="entry name" value="UPF0703_membrane_permease"/>
</dbReference>
<organism evidence="3 4">
    <name type="scientific">Lacrimispora xylanolytica</name>
    <dbReference type="NCBI Taxonomy" id="29375"/>
    <lineage>
        <taxon>Bacteria</taxon>
        <taxon>Bacillati</taxon>
        <taxon>Bacillota</taxon>
        <taxon>Clostridia</taxon>
        <taxon>Lachnospirales</taxon>
        <taxon>Lachnospiraceae</taxon>
        <taxon>Lacrimispora</taxon>
    </lineage>
</organism>
<evidence type="ECO:0000313" key="4">
    <source>
        <dbReference type="Proteomes" id="UP001163115"/>
    </source>
</evidence>
<sequence length="317" mass="36962">MSNTETMEDDFMPVFLINGFLESGKTQFLQFTMEQDYFKTDGKTLLIVCEEGETEYDSELLSRNHTEAVFIDSLEEMTPDRLLELELLHNPERVLIEWNGMWNLDQLKLPDDWNVYQQITLIDMSTFDLYSANMKPLLFAMVKNSEMIICNRCDGIEDLSGYRRTLKSMSPKGEIVFEDSEGEVNEIAEEDLPYDMSQDVIQISPKAYGVWYIDCMERRDRYEGKTVEFTAMVLKTPEFPRNYFVPGRMAMTCCEDDMTFLGFVTKSREANNLETKQWVKVKAKIAYEYWKDYNGEGPVLYAETVSPDQPIKGFVEF</sequence>
<dbReference type="InterPro" id="IPR027417">
    <property type="entry name" value="P-loop_NTPase"/>
</dbReference>
<dbReference type="Pfam" id="PF02492">
    <property type="entry name" value="cobW"/>
    <property type="match status" value="1"/>
</dbReference>
<dbReference type="EMBL" id="CP113524">
    <property type="protein sequence ID" value="WAJ25598.1"/>
    <property type="molecule type" value="Genomic_DNA"/>
</dbReference>
<dbReference type="SUPFAM" id="SSF52540">
    <property type="entry name" value="P-loop containing nucleoside triphosphate hydrolases"/>
    <property type="match status" value="1"/>
</dbReference>
<dbReference type="InterPro" id="IPR048447">
    <property type="entry name" value="DUF1980_C"/>
</dbReference>
<feature type="domain" description="DUF1980" evidence="2">
    <location>
        <begin position="188"/>
        <end position="306"/>
    </location>
</feature>
<evidence type="ECO:0000259" key="2">
    <source>
        <dbReference type="Pfam" id="PF21537"/>
    </source>
</evidence>
<reference evidence="3" key="1">
    <citation type="submission" date="2022-11" db="EMBL/GenBank/DDBJ databases">
        <title>Lacrimispora xylanolytica sy1, complete genome.</title>
        <authorList>
            <person name="Choi S."/>
        </authorList>
    </citation>
    <scope>NUCLEOTIDE SEQUENCE</scope>
    <source>
        <strain evidence="3">Sy1</strain>
    </source>
</reference>
<proteinExistence type="predicted"/>
<dbReference type="Proteomes" id="UP001163115">
    <property type="component" value="Chromosome"/>
</dbReference>
<evidence type="ECO:0000259" key="1">
    <source>
        <dbReference type="Pfam" id="PF02492"/>
    </source>
</evidence>
<dbReference type="Pfam" id="PF21537">
    <property type="entry name" value="DUF1980_C"/>
    <property type="match status" value="1"/>
</dbReference>
<gene>
    <name evidence="3" type="ORF">OW255_08830</name>
</gene>
<accession>A0ABY7AH79</accession>
<protein>
    <submittedName>
        <fullName evidence="3">GTPase</fullName>
    </submittedName>
</protein>
<dbReference type="PANTHER" id="PTHR40047">
    <property type="entry name" value="UPF0703 PROTEIN YCGQ"/>
    <property type="match status" value="1"/>
</dbReference>
<dbReference type="PANTHER" id="PTHR40047:SF1">
    <property type="entry name" value="UPF0703 PROTEIN YCGQ"/>
    <property type="match status" value="1"/>
</dbReference>
<name>A0ABY7AH79_9FIRM</name>
<dbReference type="Gene3D" id="3.40.50.300">
    <property type="entry name" value="P-loop containing nucleotide triphosphate hydrolases"/>
    <property type="match status" value="1"/>
</dbReference>
<keyword evidence="4" id="KW-1185">Reference proteome</keyword>
<evidence type="ECO:0000313" key="3">
    <source>
        <dbReference type="EMBL" id="WAJ25598.1"/>
    </source>
</evidence>
<feature type="domain" description="CobW/HypB/UreG nucleotide-binding" evidence="1">
    <location>
        <begin position="13"/>
        <end position="175"/>
    </location>
</feature>